<keyword evidence="1" id="KW-1133">Transmembrane helix</keyword>
<keyword evidence="3" id="KW-1185">Reference proteome</keyword>
<protein>
    <submittedName>
        <fullName evidence="2">Uncharacterized protein</fullName>
    </submittedName>
</protein>
<comment type="caution">
    <text evidence="2">The sequence shown here is derived from an EMBL/GenBank/DDBJ whole genome shotgun (WGS) entry which is preliminary data.</text>
</comment>
<feature type="transmembrane region" description="Helical" evidence="1">
    <location>
        <begin position="6"/>
        <end position="31"/>
    </location>
</feature>
<gene>
    <name evidence="2" type="ORF">BN983_03613</name>
</gene>
<evidence type="ECO:0000256" key="1">
    <source>
        <dbReference type="SAM" id="Phobius"/>
    </source>
</evidence>
<evidence type="ECO:0000313" key="3">
    <source>
        <dbReference type="Proteomes" id="UP000028868"/>
    </source>
</evidence>
<organism evidence="2 3">
    <name type="scientific">Halobacillus karajensis</name>
    <dbReference type="NCBI Taxonomy" id="195088"/>
    <lineage>
        <taxon>Bacteria</taxon>
        <taxon>Bacillati</taxon>
        <taxon>Bacillota</taxon>
        <taxon>Bacilli</taxon>
        <taxon>Bacillales</taxon>
        <taxon>Bacillaceae</taxon>
        <taxon>Halobacillus</taxon>
    </lineage>
</organism>
<reference evidence="3" key="1">
    <citation type="submission" date="2014-03" db="EMBL/GenBank/DDBJ databases">
        <authorList>
            <person name="Urmite Genomes U."/>
        </authorList>
    </citation>
    <scope>NUCLEOTIDE SEQUENCE [LARGE SCALE GENOMIC DNA]</scope>
    <source>
        <strain evidence="3">HD-03</strain>
    </source>
</reference>
<dbReference type="EMBL" id="CCDI010000004">
    <property type="protein sequence ID" value="CDQ25297.1"/>
    <property type="molecule type" value="Genomic_DNA"/>
</dbReference>
<evidence type="ECO:0000313" key="2">
    <source>
        <dbReference type="EMBL" id="CDQ25297.1"/>
    </source>
</evidence>
<dbReference type="AlphaFoldDB" id="A0A024PA63"/>
<dbReference type="Proteomes" id="UP000028868">
    <property type="component" value="Unassembled WGS sequence"/>
</dbReference>
<accession>A0A024PA63</accession>
<keyword evidence="1" id="KW-0472">Membrane</keyword>
<sequence length="68" mass="7674">MTINKIVLGFTFIILLLLIAVLIMVISYGYFNTKEINLLTSRCNEVGGESVLDIHNNLTSTYSFECKK</sequence>
<name>A0A024PA63_9BACI</name>
<keyword evidence="1" id="KW-0812">Transmembrane</keyword>
<proteinExistence type="predicted"/>
<reference evidence="2 3" key="2">
    <citation type="submission" date="2014-05" db="EMBL/GenBank/DDBJ databases">
        <title>Draft genome sequence of Halobacillus karajensis HK-03.</title>
        <authorList>
            <person name="Khelaifia S."/>
            <person name="Croce O."/>
            <person name="Lagier J.C."/>
            <person name="Raoult D."/>
        </authorList>
    </citation>
    <scope>NUCLEOTIDE SEQUENCE [LARGE SCALE GENOMIC DNA]</scope>
    <source>
        <strain evidence="2 3">HD-03</strain>
    </source>
</reference>